<dbReference type="Proteomes" id="UP001337723">
    <property type="component" value="Chromosome"/>
</dbReference>
<dbReference type="KEGG" id="rmai:MACH21_01540"/>
<protein>
    <submittedName>
        <fullName evidence="2">Uncharacterized protein</fullName>
    </submittedName>
</protein>
<dbReference type="EMBL" id="AP027266">
    <property type="protein sequence ID" value="BDW83977.1"/>
    <property type="molecule type" value="Genomic_DNA"/>
</dbReference>
<keyword evidence="3" id="KW-1185">Reference proteome</keyword>
<gene>
    <name evidence="2" type="ORF">MACH21_01540</name>
</gene>
<sequence length="93" mass="9858">MAIPFTPIAAAALRYGAVAALSYAVARRARPHSLHPATEAEMDRMPEGAHLGHAPGQMNATARLRRAIRLGATGPGVEIDLGALARLRLRRLA</sequence>
<feature type="region of interest" description="Disordered" evidence="1">
    <location>
        <begin position="29"/>
        <end position="55"/>
    </location>
</feature>
<name>A0AA48H5C8_9RHOB</name>
<evidence type="ECO:0000313" key="2">
    <source>
        <dbReference type="EMBL" id="BDW83977.1"/>
    </source>
</evidence>
<dbReference type="RefSeq" id="WP_338273448.1">
    <property type="nucleotide sequence ID" value="NZ_AP027266.1"/>
</dbReference>
<organism evidence="2 3">
    <name type="scientific">Roseicyclus marinus</name>
    <dbReference type="NCBI Taxonomy" id="2161673"/>
    <lineage>
        <taxon>Bacteria</taxon>
        <taxon>Pseudomonadati</taxon>
        <taxon>Pseudomonadota</taxon>
        <taxon>Alphaproteobacteria</taxon>
        <taxon>Rhodobacterales</taxon>
        <taxon>Roseobacteraceae</taxon>
        <taxon>Roseicyclus</taxon>
    </lineage>
</organism>
<reference evidence="2 3" key="1">
    <citation type="submission" date="2023-01" db="EMBL/GenBank/DDBJ databases">
        <title>Complete genome sequence of Roseicyclus marinus strain Dej080120_10.</title>
        <authorList>
            <person name="Ueki S."/>
            <person name="Maruyama F."/>
        </authorList>
    </citation>
    <scope>NUCLEOTIDE SEQUENCE [LARGE SCALE GENOMIC DNA]</scope>
    <source>
        <strain evidence="2 3">Dej080120_10</strain>
    </source>
</reference>
<dbReference type="AlphaFoldDB" id="A0AA48H5C8"/>
<evidence type="ECO:0000256" key="1">
    <source>
        <dbReference type="SAM" id="MobiDB-lite"/>
    </source>
</evidence>
<accession>A0AA48H5C8</accession>
<evidence type="ECO:0000313" key="3">
    <source>
        <dbReference type="Proteomes" id="UP001337723"/>
    </source>
</evidence>
<proteinExistence type="predicted"/>